<sequence length="113" mass="12834">MVYDENPHPISTPHRAGVVNRMATPRTVLLPLAREPEILFGLRLSDIPWLVAGITLDLWAWHVVKPLVARGAGIGGISLMAAVLTWGRFDESSFPQWIWRMLFFLCSPRRYLP</sequence>
<dbReference type="EMBL" id="CP003179">
    <property type="protein sequence ID" value="AEW06113.1"/>
    <property type="molecule type" value="Genomic_DNA"/>
</dbReference>
<dbReference type="PATRIC" id="fig|679936.5.peg.2744"/>
<dbReference type="Proteomes" id="UP000005439">
    <property type="component" value="Chromosome"/>
</dbReference>
<dbReference type="KEGG" id="sap:Sulac_2651"/>
<proteinExistence type="predicted"/>
<reference evidence="1 2" key="2">
    <citation type="journal article" date="2012" name="Stand. Genomic Sci.">
        <title>Complete genome sequence of the moderately thermophilic mineral-sulfide-oxidizing firmicute Sulfobacillus acidophilus type strain (NAL(T)).</title>
        <authorList>
            <person name="Anderson I."/>
            <person name="Chertkov O."/>
            <person name="Chen A."/>
            <person name="Saunders E."/>
            <person name="Lapidus A."/>
            <person name="Nolan M."/>
            <person name="Lucas S."/>
            <person name="Hammon N."/>
            <person name="Deshpande S."/>
            <person name="Cheng J.F."/>
            <person name="Han C."/>
            <person name="Tapia R."/>
            <person name="Goodwin L.A."/>
            <person name="Pitluck S."/>
            <person name="Liolios K."/>
            <person name="Pagani I."/>
            <person name="Ivanova N."/>
            <person name="Mikhailova N."/>
            <person name="Pati A."/>
            <person name="Palaniappan K."/>
            <person name="Land M."/>
            <person name="Pan C."/>
            <person name="Rohde M."/>
            <person name="Pukall R."/>
            <person name="Goker M."/>
            <person name="Detter J.C."/>
            <person name="Woyke T."/>
            <person name="Bristow J."/>
            <person name="Eisen J.A."/>
            <person name="Markowitz V."/>
            <person name="Hugenholtz P."/>
            <person name="Kyrpides N.C."/>
            <person name="Klenk H.P."/>
            <person name="Mavromatis K."/>
        </authorList>
    </citation>
    <scope>NUCLEOTIDE SEQUENCE [LARGE SCALE GENOMIC DNA]</scope>
    <source>
        <strain evidence="2">ATCC 700253 / DSM 10332 / NAL</strain>
    </source>
</reference>
<gene>
    <name evidence="1" type="ordered locus">Sulac_2651</name>
</gene>
<evidence type="ECO:0000313" key="2">
    <source>
        <dbReference type="Proteomes" id="UP000005439"/>
    </source>
</evidence>
<protein>
    <submittedName>
        <fullName evidence="1">Uncharacterized protein</fullName>
    </submittedName>
</protein>
<accession>G8TXB1</accession>
<dbReference type="HOGENOM" id="CLU_171158_0_0_9"/>
<evidence type="ECO:0000313" key="1">
    <source>
        <dbReference type="EMBL" id="AEW06113.1"/>
    </source>
</evidence>
<keyword evidence="2" id="KW-1185">Reference proteome</keyword>
<dbReference type="STRING" id="679936.Sulac_2651"/>
<organism evidence="1 2">
    <name type="scientific">Sulfobacillus acidophilus (strain ATCC 700253 / DSM 10332 / NAL)</name>
    <dbReference type="NCBI Taxonomy" id="679936"/>
    <lineage>
        <taxon>Bacteria</taxon>
        <taxon>Bacillati</taxon>
        <taxon>Bacillota</taxon>
        <taxon>Clostridia</taxon>
        <taxon>Eubacteriales</taxon>
        <taxon>Clostridiales Family XVII. Incertae Sedis</taxon>
        <taxon>Sulfobacillus</taxon>
    </lineage>
</organism>
<reference evidence="2" key="1">
    <citation type="submission" date="2011-12" db="EMBL/GenBank/DDBJ databases">
        <title>The complete genome of chromosome of Sulfobacillus acidophilus DSM 10332.</title>
        <authorList>
            <person name="Lucas S."/>
            <person name="Han J."/>
            <person name="Lapidus A."/>
            <person name="Bruce D."/>
            <person name="Goodwin L."/>
            <person name="Pitluck S."/>
            <person name="Peters L."/>
            <person name="Kyrpides N."/>
            <person name="Mavromatis K."/>
            <person name="Ivanova N."/>
            <person name="Mikhailova N."/>
            <person name="Chertkov O."/>
            <person name="Saunders E."/>
            <person name="Detter J.C."/>
            <person name="Tapia R."/>
            <person name="Han C."/>
            <person name="Land M."/>
            <person name="Hauser L."/>
            <person name="Markowitz V."/>
            <person name="Cheng J.-F."/>
            <person name="Hugenholtz P."/>
            <person name="Woyke T."/>
            <person name="Wu D."/>
            <person name="Pukall R."/>
            <person name="Gehrich-Schroeter G."/>
            <person name="Schneider S."/>
            <person name="Klenk H.-P."/>
            <person name="Eisen J.A."/>
        </authorList>
    </citation>
    <scope>NUCLEOTIDE SEQUENCE [LARGE SCALE GENOMIC DNA]</scope>
    <source>
        <strain evidence="2">ATCC 700253 / DSM 10332 / NAL</strain>
    </source>
</reference>
<name>G8TXB1_SULAD</name>
<dbReference type="AlphaFoldDB" id="G8TXB1"/>